<evidence type="ECO:0000313" key="7">
    <source>
        <dbReference type="EMBL" id="MBO8437138.1"/>
    </source>
</evidence>
<dbReference type="InterPro" id="IPR011004">
    <property type="entry name" value="Trimer_LpxA-like_sf"/>
</dbReference>
<keyword evidence="5" id="KW-0012">Acyltransferase</keyword>
<protein>
    <recommendedName>
        <fullName evidence="2">serine O-acetyltransferase</fullName>
        <ecNumber evidence="2">2.3.1.30</ecNumber>
    </recommendedName>
</protein>
<dbReference type="AlphaFoldDB" id="A0A9D9H6Y9"/>
<comment type="catalytic activity">
    <reaction evidence="6">
        <text>L-serine + acetyl-CoA = O-acetyl-L-serine + CoA</text>
        <dbReference type="Rhea" id="RHEA:24560"/>
        <dbReference type="ChEBI" id="CHEBI:33384"/>
        <dbReference type="ChEBI" id="CHEBI:57287"/>
        <dbReference type="ChEBI" id="CHEBI:57288"/>
        <dbReference type="ChEBI" id="CHEBI:58340"/>
        <dbReference type="EC" id="2.3.1.30"/>
    </reaction>
</comment>
<gene>
    <name evidence="7" type="ORF">IAA97_09200</name>
</gene>
<sequence length="296" mass="33062">MEYSETFITKYLESFDRLKRKDRLQSSLPLPTMKDIKNLTTALMALFFPGQRETMDEAVLKLAISESYHKATSILRDAAFKAIRYENPEKSQDNCLEEAEAYIKMLTERLPEIRRMLKLDAEAGFAGDPAARSVHEVILCYPALHTLSVHRVAHELFKEGLPIIPRMMNEIAHSQTGIDIHPGAEIGKSFFIDHGTGVVIGETTVIGNNVKLYQGVTLGALSIPNRETLPGEGTKKRHPTIEDNVTIYAGSTILGDITIGHDTIIASNAWIKEDIPAESMVITARPEIKVRPIRRN</sequence>
<comment type="caution">
    <text evidence="7">The sequence shown here is derived from an EMBL/GenBank/DDBJ whole genome shotgun (WGS) entry which is preliminary data.</text>
</comment>
<dbReference type="GO" id="GO:0009001">
    <property type="term" value="F:serine O-acetyltransferase activity"/>
    <property type="evidence" value="ECO:0007669"/>
    <property type="project" value="UniProtKB-EC"/>
</dbReference>
<evidence type="ECO:0000256" key="4">
    <source>
        <dbReference type="ARBA" id="ARBA00022679"/>
    </source>
</evidence>
<evidence type="ECO:0000256" key="1">
    <source>
        <dbReference type="ARBA" id="ARBA00007274"/>
    </source>
</evidence>
<reference evidence="7" key="1">
    <citation type="submission" date="2020-10" db="EMBL/GenBank/DDBJ databases">
        <authorList>
            <person name="Gilroy R."/>
        </authorList>
    </citation>
    <scope>NUCLEOTIDE SEQUENCE</scope>
    <source>
        <strain evidence="7">7293</strain>
    </source>
</reference>
<dbReference type="InterPro" id="IPR045304">
    <property type="entry name" value="LbH_SAT"/>
</dbReference>
<name>A0A9D9H6Y9_9SPIO</name>
<dbReference type="SUPFAM" id="SSF51161">
    <property type="entry name" value="Trimeric LpxA-like enzymes"/>
    <property type="match status" value="1"/>
</dbReference>
<dbReference type="InterPro" id="IPR001451">
    <property type="entry name" value="Hexapep"/>
</dbReference>
<dbReference type="CDD" id="cd03354">
    <property type="entry name" value="LbH_SAT"/>
    <property type="match status" value="1"/>
</dbReference>
<dbReference type="Pfam" id="PF00132">
    <property type="entry name" value="Hexapep"/>
    <property type="match status" value="1"/>
</dbReference>
<dbReference type="EC" id="2.3.1.30" evidence="2"/>
<evidence type="ECO:0000256" key="2">
    <source>
        <dbReference type="ARBA" id="ARBA00013266"/>
    </source>
</evidence>
<evidence type="ECO:0000256" key="5">
    <source>
        <dbReference type="ARBA" id="ARBA00023315"/>
    </source>
</evidence>
<dbReference type="InterPro" id="IPR042122">
    <property type="entry name" value="Ser_AcTrfase_N_sf"/>
</dbReference>
<dbReference type="PANTHER" id="PTHR42811">
    <property type="entry name" value="SERINE ACETYLTRANSFERASE"/>
    <property type="match status" value="1"/>
</dbReference>
<dbReference type="Proteomes" id="UP000823615">
    <property type="component" value="Unassembled WGS sequence"/>
</dbReference>
<evidence type="ECO:0000256" key="6">
    <source>
        <dbReference type="ARBA" id="ARBA00049486"/>
    </source>
</evidence>
<dbReference type="Gene3D" id="2.160.10.10">
    <property type="entry name" value="Hexapeptide repeat proteins"/>
    <property type="match status" value="1"/>
</dbReference>
<dbReference type="GO" id="GO:0008652">
    <property type="term" value="P:amino acid biosynthetic process"/>
    <property type="evidence" value="ECO:0007669"/>
    <property type="project" value="UniProtKB-KW"/>
</dbReference>
<dbReference type="Gene3D" id="1.10.3130.10">
    <property type="entry name" value="serine acetyltransferase, domain 1"/>
    <property type="match status" value="1"/>
</dbReference>
<dbReference type="EMBL" id="JADIMT010000103">
    <property type="protein sequence ID" value="MBO8437138.1"/>
    <property type="molecule type" value="Genomic_DNA"/>
</dbReference>
<proteinExistence type="inferred from homology"/>
<keyword evidence="3" id="KW-0028">Amino-acid biosynthesis</keyword>
<dbReference type="NCBIfam" id="NF041874">
    <property type="entry name" value="EPS_EpsC"/>
    <property type="match status" value="1"/>
</dbReference>
<evidence type="ECO:0000313" key="8">
    <source>
        <dbReference type="Proteomes" id="UP000823615"/>
    </source>
</evidence>
<dbReference type="InterPro" id="IPR053376">
    <property type="entry name" value="Serine_acetyltransferase"/>
</dbReference>
<keyword evidence="4" id="KW-0808">Transferase</keyword>
<reference evidence="7" key="2">
    <citation type="journal article" date="2021" name="PeerJ">
        <title>Extensive microbial diversity within the chicken gut microbiome revealed by metagenomics and culture.</title>
        <authorList>
            <person name="Gilroy R."/>
            <person name="Ravi A."/>
            <person name="Getino M."/>
            <person name="Pursley I."/>
            <person name="Horton D.L."/>
            <person name="Alikhan N.F."/>
            <person name="Baker D."/>
            <person name="Gharbi K."/>
            <person name="Hall N."/>
            <person name="Watson M."/>
            <person name="Adriaenssens E.M."/>
            <person name="Foster-Nyarko E."/>
            <person name="Jarju S."/>
            <person name="Secka A."/>
            <person name="Antonio M."/>
            <person name="Oren A."/>
            <person name="Chaudhuri R.R."/>
            <person name="La Ragione R."/>
            <person name="Hildebrand F."/>
            <person name="Pallen M.J."/>
        </authorList>
    </citation>
    <scope>NUCLEOTIDE SEQUENCE</scope>
    <source>
        <strain evidence="7">7293</strain>
    </source>
</reference>
<comment type="similarity">
    <text evidence="1">Belongs to the transferase hexapeptide repeat family.</text>
</comment>
<organism evidence="7 8">
    <name type="scientific">Candidatus Ornithospirochaeta stercoripullorum</name>
    <dbReference type="NCBI Taxonomy" id="2840899"/>
    <lineage>
        <taxon>Bacteria</taxon>
        <taxon>Pseudomonadati</taxon>
        <taxon>Spirochaetota</taxon>
        <taxon>Spirochaetia</taxon>
        <taxon>Spirochaetales</taxon>
        <taxon>Spirochaetaceae</taxon>
        <taxon>Spirochaetaceae incertae sedis</taxon>
        <taxon>Candidatus Ornithospirochaeta</taxon>
    </lineage>
</organism>
<accession>A0A9D9H6Y9</accession>
<evidence type="ECO:0000256" key="3">
    <source>
        <dbReference type="ARBA" id="ARBA00022605"/>
    </source>
</evidence>